<evidence type="ECO:0000313" key="4">
    <source>
        <dbReference type="EMBL" id="GHF09690.1"/>
    </source>
</evidence>
<evidence type="ECO:0008006" key="6">
    <source>
        <dbReference type="Google" id="ProtNLM"/>
    </source>
</evidence>
<reference evidence="4" key="1">
    <citation type="journal article" date="2014" name="Int. J. Syst. Evol. Microbiol.">
        <title>Complete genome sequence of Corynebacterium casei LMG S-19264T (=DSM 44701T), isolated from a smear-ripened cheese.</title>
        <authorList>
            <consortium name="US DOE Joint Genome Institute (JGI-PGF)"/>
            <person name="Walter F."/>
            <person name="Albersmeier A."/>
            <person name="Kalinowski J."/>
            <person name="Ruckert C."/>
        </authorList>
    </citation>
    <scope>NUCLEOTIDE SEQUENCE</scope>
    <source>
        <strain evidence="4">CGMCC 1.16548</strain>
    </source>
</reference>
<dbReference type="InterPro" id="IPR015402">
    <property type="entry name" value="DUF1980"/>
</dbReference>
<keyword evidence="1" id="KW-1133">Transmembrane helix</keyword>
<proteinExistence type="predicted"/>
<keyword evidence="1" id="KW-0812">Transmembrane</keyword>
<evidence type="ECO:0000256" key="1">
    <source>
        <dbReference type="SAM" id="Phobius"/>
    </source>
</evidence>
<dbReference type="PANTHER" id="PTHR40047:SF1">
    <property type="entry name" value="UPF0703 PROTEIN YCGQ"/>
    <property type="match status" value="1"/>
</dbReference>
<evidence type="ECO:0000259" key="3">
    <source>
        <dbReference type="Pfam" id="PF21537"/>
    </source>
</evidence>
<gene>
    <name evidence="4" type="ORF">GCM10011600_08400</name>
</gene>
<evidence type="ECO:0000259" key="2">
    <source>
        <dbReference type="Pfam" id="PF09323"/>
    </source>
</evidence>
<dbReference type="InterPro" id="IPR052955">
    <property type="entry name" value="UPF0703_membrane_permease"/>
</dbReference>
<dbReference type="NCBIfam" id="TIGR03943">
    <property type="entry name" value="TIGR03943 family putative permease subunit"/>
    <property type="match status" value="1"/>
</dbReference>
<evidence type="ECO:0000313" key="5">
    <source>
        <dbReference type="Proteomes" id="UP000617531"/>
    </source>
</evidence>
<comment type="caution">
    <text evidence="4">The sequence shown here is derived from an EMBL/GenBank/DDBJ whole genome shotgun (WGS) entry which is preliminary data.</text>
</comment>
<protein>
    <recommendedName>
        <fullName evidence="6">TIGR03943 family protein</fullName>
    </recommendedName>
</protein>
<accession>A0A8J3LZD6</accession>
<organism evidence="4 5">
    <name type="scientific">Pseudolysinimonas yzui</name>
    <dbReference type="NCBI Taxonomy" id="2708254"/>
    <lineage>
        <taxon>Bacteria</taxon>
        <taxon>Bacillati</taxon>
        <taxon>Actinomycetota</taxon>
        <taxon>Actinomycetes</taxon>
        <taxon>Micrococcales</taxon>
        <taxon>Microbacteriaceae</taxon>
        <taxon>Pseudolysinimonas</taxon>
    </lineage>
</organism>
<feature type="transmembrane region" description="Helical" evidence="1">
    <location>
        <begin position="94"/>
        <end position="117"/>
    </location>
</feature>
<reference evidence="4" key="2">
    <citation type="submission" date="2020-09" db="EMBL/GenBank/DDBJ databases">
        <authorList>
            <person name="Sun Q."/>
            <person name="Zhou Y."/>
        </authorList>
    </citation>
    <scope>NUCLEOTIDE SEQUENCE</scope>
    <source>
        <strain evidence="4">CGMCC 1.16548</strain>
    </source>
</reference>
<dbReference type="AlphaFoldDB" id="A0A8J3LZD6"/>
<name>A0A8J3LZD6_9MICO</name>
<keyword evidence="1" id="KW-0472">Membrane</keyword>
<dbReference type="PANTHER" id="PTHR40047">
    <property type="entry name" value="UPF0703 PROTEIN YCGQ"/>
    <property type="match status" value="1"/>
</dbReference>
<feature type="transmembrane region" description="Helical" evidence="1">
    <location>
        <begin position="12"/>
        <end position="32"/>
    </location>
</feature>
<dbReference type="EMBL" id="BNAI01000001">
    <property type="protein sequence ID" value="GHF09690.1"/>
    <property type="molecule type" value="Genomic_DNA"/>
</dbReference>
<dbReference type="Proteomes" id="UP000617531">
    <property type="component" value="Unassembled WGS sequence"/>
</dbReference>
<feature type="transmembrane region" description="Helical" evidence="1">
    <location>
        <begin position="44"/>
        <end position="66"/>
    </location>
</feature>
<sequence length="265" mass="28457">MPEHRLAHRFVQRWLGVTLSLIGVVAILWLGLTGRLELYIHPRYVVFTVVMAVIGGLASIAAFLVLPTRSEHGHDHGHDHDHDELAEGPPRTGWRAAIAIAGSALLVLATVVALLVLPPATLSSATAENRDIAGSTALSSVDTTELVGGDSTTFTVKDWATLLHQGLGDDFFAGKPAAFSGFLVPTDDPDIVYVARFLVTCCAVDAQPLAVPVLYPGWRDDFAADDWVEVTGGFVPNPDAAATEPIVLMPETFDEIERPAQPYVY</sequence>
<dbReference type="Pfam" id="PF21537">
    <property type="entry name" value="DUF1980_C"/>
    <property type="match status" value="1"/>
</dbReference>
<dbReference type="InterPro" id="IPR048447">
    <property type="entry name" value="DUF1980_C"/>
</dbReference>
<dbReference type="InterPro" id="IPR048493">
    <property type="entry name" value="DUF1980_N"/>
</dbReference>
<dbReference type="Pfam" id="PF09323">
    <property type="entry name" value="DUF1980"/>
    <property type="match status" value="1"/>
</dbReference>
<feature type="domain" description="DUF1980" evidence="3">
    <location>
        <begin position="170"/>
        <end position="265"/>
    </location>
</feature>
<keyword evidence="5" id="KW-1185">Reference proteome</keyword>
<feature type="domain" description="DUF1980" evidence="2">
    <location>
        <begin position="26"/>
        <end position="131"/>
    </location>
</feature>